<keyword evidence="3" id="KW-1185">Reference proteome</keyword>
<name>A0A547Q5B7_9RHOB</name>
<accession>A0A547Q5B7</accession>
<dbReference type="InterPro" id="IPR036388">
    <property type="entry name" value="WH-like_DNA-bd_sf"/>
</dbReference>
<dbReference type="Gene3D" id="3.30.420.40">
    <property type="match status" value="2"/>
</dbReference>
<dbReference type="Pfam" id="PF00480">
    <property type="entry name" value="ROK"/>
    <property type="match status" value="1"/>
</dbReference>
<dbReference type="EMBL" id="VFSV01000011">
    <property type="protein sequence ID" value="TRD21574.1"/>
    <property type="molecule type" value="Genomic_DNA"/>
</dbReference>
<comment type="similarity">
    <text evidence="1">Belongs to the ROK (NagC/XylR) family.</text>
</comment>
<dbReference type="Gene3D" id="1.10.10.10">
    <property type="entry name" value="Winged helix-like DNA-binding domain superfamily/Winged helix DNA-binding domain"/>
    <property type="match status" value="1"/>
</dbReference>
<evidence type="ECO:0000313" key="2">
    <source>
        <dbReference type="EMBL" id="TRD21574.1"/>
    </source>
</evidence>
<sequence>MHSPSDHETPLGCGPLCPSLSDAQRPVKLQIFERIRAAGSASRSQIAKELRISPATASTLTAELIDDGFLCETRATLTPTDSPRGRPPVALAIEAGRHLVAGIKLGTHEMTGIVVNFGGQQIASARIEVDTGMDSPRVWAENCATLFRELLNEGNLTPPQIAHLGVAVPGYVDNFSGIVAWSPLLDTRGTNFADLLHAHLGVPVSIDNDANLVALAELWFGVGRDKSDFLVVTVEKGVGTGAVLDHRLFRGAHGYGLELAHTKVQLDGALCRCGQRGCLEAYVSDYALVREARAALGLLDEPVARTTELLIRLGDEAKAGNPVARSIFTRAGRYLALGLANMVSLLDPSFIILSGDRLGQNYFEAEESLSEMRQLVLGAGRSLPRIEVHRWDDLLWAHGGAALALSAVTEAELGLPREDAA</sequence>
<protein>
    <submittedName>
        <fullName evidence="2">ROK family protein</fullName>
    </submittedName>
</protein>
<dbReference type="InterPro" id="IPR000600">
    <property type="entry name" value="ROK"/>
</dbReference>
<dbReference type="CDD" id="cd24073">
    <property type="entry name" value="ASKHA_ATPase_ROK_CYANR"/>
    <property type="match status" value="1"/>
</dbReference>
<gene>
    <name evidence="2" type="ORF">FEV53_08830</name>
</gene>
<dbReference type="InterPro" id="IPR043129">
    <property type="entry name" value="ATPase_NBD"/>
</dbReference>
<comment type="caution">
    <text evidence="2">The sequence shown here is derived from an EMBL/GenBank/DDBJ whole genome shotgun (WGS) entry which is preliminary data.</text>
</comment>
<dbReference type="OrthoDB" id="9810372at2"/>
<dbReference type="InterPro" id="IPR036390">
    <property type="entry name" value="WH_DNA-bd_sf"/>
</dbReference>
<dbReference type="SUPFAM" id="SSF46785">
    <property type="entry name" value="Winged helix' DNA-binding domain"/>
    <property type="match status" value="1"/>
</dbReference>
<proteinExistence type="inferred from homology"/>
<dbReference type="Proteomes" id="UP000318590">
    <property type="component" value="Unassembled WGS sequence"/>
</dbReference>
<dbReference type="AlphaFoldDB" id="A0A547Q5B7"/>
<evidence type="ECO:0000256" key="1">
    <source>
        <dbReference type="ARBA" id="ARBA00006479"/>
    </source>
</evidence>
<dbReference type="PANTHER" id="PTHR18964:SF149">
    <property type="entry name" value="BIFUNCTIONAL UDP-N-ACETYLGLUCOSAMINE 2-EPIMERASE_N-ACETYLMANNOSAMINE KINASE"/>
    <property type="match status" value="1"/>
</dbReference>
<reference evidence="2 3" key="1">
    <citation type="submission" date="2019-06" db="EMBL/GenBank/DDBJ databases">
        <title>Paenimaribius caenipelagi gen. nov., sp. nov., isolated from a tidal flat.</title>
        <authorList>
            <person name="Yoon J.-H."/>
        </authorList>
    </citation>
    <scope>NUCLEOTIDE SEQUENCE [LARGE SCALE GENOMIC DNA]</scope>
    <source>
        <strain evidence="2 3">JBTF-M29</strain>
    </source>
</reference>
<dbReference type="PANTHER" id="PTHR18964">
    <property type="entry name" value="ROK (REPRESSOR, ORF, KINASE) FAMILY"/>
    <property type="match status" value="1"/>
</dbReference>
<organism evidence="2 3">
    <name type="scientific">Palleronia caenipelagi</name>
    <dbReference type="NCBI Taxonomy" id="2489174"/>
    <lineage>
        <taxon>Bacteria</taxon>
        <taxon>Pseudomonadati</taxon>
        <taxon>Pseudomonadota</taxon>
        <taxon>Alphaproteobacteria</taxon>
        <taxon>Rhodobacterales</taxon>
        <taxon>Roseobacteraceae</taxon>
        <taxon>Palleronia</taxon>
    </lineage>
</organism>
<evidence type="ECO:0000313" key="3">
    <source>
        <dbReference type="Proteomes" id="UP000318590"/>
    </source>
</evidence>
<dbReference type="SUPFAM" id="SSF53067">
    <property type="entry name" value="Actin-like ATPase domain"/>
    <property type="match status" value="1"/>
</dbReference>